<proteinExistence type="predicted"/>
<name>A0A2J5HUY7_9EURO</name>
<dbReference type="OrthoDB" id="4160836at2759"/>
<protein>
    <submittedName>
        <fullName evidence="3">Uncharacterized protein</fullName>
    </submittedName>
</protein>
<feature type="compositionally biased region" description="Low complexity" evidence="2">
    <location>
        <begin position="215"/>
        <end position="224"/>
    </location>
</feature>
<evidence type="ECO:0000313" key="3">
    <source>
        <dbReference type="EMBL" id="PLN81211.1"/>
    </source>
</evidence>
<accession>A0A2J5HUY7</accession>
<dbReference type="AlphaFoldDB" id="A0A2J5HUY7"/>
<feature type="compositionally biased region" description="Basic and acidic residues" evidence="2">
    <location>
        <begin position="234"/>
        <end position="243"/>
    </location>
</feature>
<keyword evidence="1" id="KW-0175">Coiled coil</keyword>
<organism evidence="3 4">
    <name type="scientific">Aspergillus taichungensis</name>
    <dbReference type="NCBI Taxonomy" id="482145"/>
    <lineage>
        <taxon>Eukaryota</taxon>
        <taxon>Fungi</taxon>
        <taxon>Dikarya</taxon>
        <taxon>Ascomycota</taxon>
        <taxon>Pezizomycotina</taxon>
        <taxon>Eurotiomycetes</taxon>
        <taxon>Eurotiomycetidae</taxon>
        <taxon>Eurotiales</taxon>
        <taxon>Aspergillaceae</taxon>
        <taxon>Aspergillus</taxon>
        <taxon>Aspergillus subgen. Circumdati</taxon>
    </lineage>
</organism>
<dbReference type="Proteomes" id="UP000235023">
    <property type="component" value="Unassembled WGS sequence"/>
</dbReference>
<evidence type="ECO:0000313" key="4">
    <source>
        <dbReference type="Proteomes" id="UP000235023"/>
    </source>
</evidence>
<feature type="compositionally biased region" description="Polar residues" evidence="2">
    <location>
        <begin position="62"/>
        <end position="82"/>
    </location>
</feature>
<sequence>MLASPPKRRKTSEPANVDASQTNIPSLQQRAARRSNDRNSFQSPTRASLAKSHPEILGRAISRTSTRSPQRATGRGEQNGQEDGSEAKTFGLRDRKALRPSLTAKPSPMRVFNSNQSPSRRASGLQAFAVPPRRVSRRILPADLAFHSPVATQKTSRDDALSNTPDNQLASELDGATPGATLDGAADQTLQDMLDEPDLPPTPTQLGLERPPSRPSRILSSSPSAQRGKAGRRRATETREHSPSKLRSVDYGVDKTDLTGLDTLLAQTPVSEPVMKKRKVKNEISAEIQQLKAEIAELESWSSLGGPQDDKDRDVHKLISLLASENSTHATSTEVKPDKAPISSLLSTLLPFSTISAISKSPDTPDPTNPFALSASAQTAPYLNTFAPLSLAGQSSTAPNAKPNIFTERHDLTLSAPKPFPSNLYRVFITYETNPETQSLASVSAPTNINGQPSRVPEYLQSWISSRLSHALLQLDVSGLCWGINRYWEASIARARLWAKLEDQRAALAAGRFTPNTAMHQEDDSTKANMRQILPHLERTSMLFESKSKPLQVLLSCELLLDDWTGEPQLKPAISISSTAVGGSGESERRVELESKRLFHTMLNDRRSKPSETLIEDDGAVVLEACYCVLGVLFGVS</sequence>
<evidence type="ECO:0000256" key="2">
    <source>
        <dbReference type="SAM" id="MobiDB-lite"/>
    </source>
</evidence>
<feature type="compositionally biased region" description="Basic residues" evidence="2">
    <location>
        <begin position="1"/>
        <end position="10"/>
    </location>
</feature>
<evidence type="ECO:0000256" key="1">
    <source>
        <dbReference type="SAM" id="Coils"/>
    </source>
</evidence>
<keyword evidence="4" id="KW-1185">Reference proteome</keyword>
<reference evidence="4" key="1">
    <citation type="submission" date="2017-12" db="EMBL/GenBank/DDBJ databases">
        <authorList>
            <consortium name="DOE Joint Genome Institute"/>
            <person name="Mondo S.J."/>
            <person name="Kjaerbolling I."/>
            <person name="Vesth T.C."/>
            <person name="Frisvad J.C."/>
            <person name="Nybo J.L."/>
            <person name="Theobald S."/>
            <person name="Kuo A."/>
            <person name="Bowyer P."/>
            <person name="Matsuda Y."/>
            <person name="Lyhne E.K."/>
            <person name="Kogle M.E."/>
            <person name="Clum A."/>
            <person name="Lipzen A."/>
            <person name="Salamov A."/>
            <person name="Ngan C.Y."/>
            <person name="Daum C."/>
            <person name="Chiniquy J."/>
            <person name="Barry K."/>
            <person name="LaButti K."/>
            <person name="Haridas S."/>
            <person name="Simmons B.A."/>
            <person name="Magnuson J.K."/>
            <person name="Mortensen U.H."/>
            <person name="Larsen T.O."/>
            <person name="Grigoriev I.V."/>
            <person name="Baker S.E."/>
            <person name="Andersen M.R."/>
            <person name="Nordberg H.P."/>
            <person name="Cantor M.N."/>
            <person name="Hua S.X."/>
        </authorList>
    </citation>
    <scope>NUCLEOTIDE SEQUENCE [LARGE SCALE GENOMIC DNA]</scope>
    <source>
        <strain evidence="4">IBT 19404</strain>
    </source>
</reference>
<feature type="compositionally biased region" description="Polar residues" evidence="2">
    <location>
        <begin position="18"/>
        <end position="29"/>
    </location>
</feature>
<feature type="region of interest" description="Disordered" evidence="2">
    <location>
        <begin position="150"/>
        <end position="247"/>
    </location>
</feature>
<feature type="coiled-coil region" evidence="1">
    <location>
        <begin position="274"/>
        <end position="301"/>
    </location>
</feature>
<dbReference type="EMBL" id="KZ559539">
    <property type="protein sequence ID" value="PLN81211.1"/>
    <property type="molecule type" value="Genomic_DNA"/>
</dbReference>
<gene>
    <name evidence="3" type="ORF">BDW42DRAFT_169401</name>
</gene>
<feature type="region of interest" description="Disordered" evidence="2">
    <location>
        <begin position="1"/>
        <end position="129"/>
    </location>
</feature>
<feature type="compositionally biased region" description="Polar residues" evidence="2">
    <location>
        <begin position="161"/>
        <end position="170"/>
    </location>
</feature>